<feature type="region of interest" description="Disordered" evidence="1">
    <location>
        <begin position="73"/>
        <end position="141"/>
    </location>
</feature>
<feature type="region of interest" description="Disordered" evidence="1">
    <location>
        <begin position="245"/>
        <end position="304"/>
    </location>
</feature>
<accession>A0A1U7YJ24</accession>
<evidence type="ECO:0000256" key="1">
    <source>
        <dbReference type="SAM" id="MobiDB-lite"/>
    </source>
</evidence>
<feature type="compositionally biased region" description="Acidic residues" evidence="1">
    <location>
        <begin position="85"/>
        <end position="94"/>
    </location>
</feature>
<name>A0A1U7YJ24_NICSY</name>
<dbReference type="RefSeq" id="XP_009801946.1">
    <property type="nucleotide sequence ID" value="XM_009803644.1"/>
</dbReference>
<feature type="compositionally biased region" description="Polar residues" evidence="1">
    <location>
        <begin position="132"/>
        <end position="141"/>
    </location>
</feature>
<dbReference type="AlphaFoldDB" id="A0A1U7YJ24"/>
<reference evidence="2" key="1">
    <citation type="journal article" date="2013" name="Genome Biol.">
        <title>Reference genomes and transcriptomes of Nicotiana sylvestris and Nicotiana tomentosiformis.</title>
        <authorList>
            <person name="Sierro N."/>
            <person name="Battey J.N."/>
            <person name="Ouadi S."/>
            <person name="Bovet L."/>
            <person name="Goepfert S."/>
            <person name="Bakaher N."/>
            <person name="Peitsch M.C."/>
            <person name="Ivanov N.V."/>
        </authorList>
    </citation>
    <scope>NUCLEOTIDE SEQUENCE [LARGE SCALE GENOMIC DNA]</scope>
</reference>
<reference evidence="3" key="2">
    <citation type="submission" date="2025-08" db="UniProtKB">
        <authorList>
            <consortium name="RefSeq"/>
        </authorList>
    </citation>
    <scope>IDENTIFICATION</scope>
    <source>
        <tissue evidence="3">Leaf</tissue>
    </source>
</reference>
<evidence type="ECO:0000313" key="3">
    <source>
        <dbReference type="RefSeq" id="XP_009801946.1"/>
    </source>
</evidence>
<sequence length="304" mass="33907">MVVNTTMVKQLIVTLNTSVYEVPSQSMESCGDYGGEPGQLMLSTGNNNEIIQANSKLWLDQREHDDDEDWAAEYGFDGESTDGGADQESEEEDLLSIGSQSVPTKEVTLTPMQQQHMPNDLTVGPTADRTATPANSGQQQVMTTTPNISVEDRKLLDAMVSSKPVSSLNLTEFSTGRVNKSGNKMQSISQHQNKAALINKQDGNSVVIQEMVQDMPNPVIVGRDTYEEGEEEDILNQYRAEAVRKGDLSPMHRGKRKKTHKREKNWDSKMSEDVNIRRLPMRFAKQKHVYPTTSTKSTRSKKKA</sequence>
<dbReference type="Proteomes" id="UP000189701">
    <property type="component" value="Unplaced"/>
</dbReference>
<keyword evidence="2" id="KW-1185">Reference proteome</keyword>
<evidence type="ECO:0000313" key="2">
    <source>
        <dbReference type="Proteomes" id="UP000189701"/>
    </source>
</evidence>
<feature type="compositionally biased region" description="Basic and acidic residues" evidence="1">
    <location>
        <begin position="264"/>
        <end position="276"/>
    </location>
</feature>
<protein>
    <submittedName>
        <fullName evidence="3">Uncharacterized protein LOC104247588</fullName>
    </submittedName>
</protein>
<gene>
    <name evidence="3" type="primary">LOC104247588</name>
</gene>
<proteinExistence type="predicted"/>
<organism evidence="2 3">
    <name type="scientific">Nicotiana sylvestris</name>
    <name type="common">Wood tobacco</name>
    <name type="synonym">South American tobacco</name>
    <dbReference type="NCBI Taxonomy" id="4096"/>
    <lineage>
        <taxon>Eukaryota</taxon>
        <taxon>Viridiplantae</taxon>
        <taxon>Streptophyta</taxon>
        <taxon>Embryophyta</taxon>
        <taxon>Tracheophyta</taxon>
        <taxon>Spermatophyta</taxon>
        <taxon>Magnoliopsida</taxon>
        <taxon>eudicotyledons</taxon>
        <taxon>Gunneridae</taxon>
        <taxon>Pentapetalae</taxon>
        <taxon>asterids</taxon>
        <taxon>lamiids</taxon>
        <taxon>Solanales</taxon>
        <taxon>Solanaceae</taxon>
        <taxon>Nicotianoideae</taxon>
        <taxon>Nicotianeae</taxon>
        <taxon>Nicotiana</taxon>
    </lineage>
</organism>
<feature type="compositionally biased region" description="Basic residues" evidence="1">
    <location>
        <begin position="252"/>
        <end position="263"/>
    </location>
</feature>